<dbReference type="Proteomes" id="UP000001514">
    <property type="component" value="Unassembled WGS sequence"/>
</dbReference>
<dbReference type="PANTHER" id="PTHR15750">
    <property type="entry name" value="VASOHIBIN-1-LIKE ISOFORM X2"/>
    <property type="match status" value="1"/>
</dbReference>
<dbReference type="EMBL" id="GL377566">
    <property type="protein sequence ID" value="EFJ37010.1"/>
    <property type="molecule type" value="Genomic_DNA"/>
</dbReference>
<evidence type="ECO:0000256" key="1">
    <source>
        <dbReference type="PIRSR" id="PIRSR628131-1"/>
    </source>
</evidence>
<dbReference type="STRING" id="88036.D8QSW4"/>
<evidence type="ECO:0000313" key="3">
    <source>
        <dbReference type="Proteomes" id="UP000001514"/>
    </source>
</evidence>
<dbReference type="GO" id="GO:0005737">
    <property type="term" value="C:cytoplasm"/>
    <property type="evidence" value="ECO:0007669"/>
    <property type="project" value="InterPro"/>
</dbReference>
<dbReference type="InParanoid" id="D8QSW4"/>
<keyword evidence="3" id="KW-1185">Reference proteome</keyword>
<proteinExistence type="predicted"/>
<feature type="active site" evidence="1">
    <location>
        <position position="11"/>
    </location>
</feature>
<gene>
    <name evidence="2" type="ORF">SELMODRAFT_6937</name>
</gene>
<organism evidence="3">
    <name type="scientific">Selaginella moellendorffii</name>
    <name type="common">Spikemoss</name>
    <dbReference type="NCBI Taxonomy" id="88036"/>
    <lineage>
        <taxon>Eukaryota</taxon>
        <taxon>Viridiplantae</taxon>
        <taxon>Streptophyta</taxon>
        <taxon>Embryophyta</taxon>
        <taxon>Tracheophyta</taxon>
        <taxon>Lycopodiopsida</taxon>
        <taxon>Selaginellales</taxon>
        <taxon>Selaginellaceae</taxon>
        <taxon>Selaginella</taxon>
    </lineage>
</organism>
<feature type="non-terminal residue" evidence="2">
    <location>
        <position position="105"/>
    </location>
</feature>
<name>D8QSW4_SELML</name>
<reference evidence="2 3" key="1">
    <citation type="journal article" date="2011" name="Science">
        <title>The Selaginella genome identifies genetic changes associated with the evolution of vascular plants.</title>
        <authorList>
            <person name="Banks J.A."/>
            <person name="Nishiyama T."/>
            <person name="Hasebe M."/>
            <person name="Bowman J.L."/>
            <person name="Gribskov M."/>
            <person name="dePamphilis C."/>
            <person name="Albert V.A."/>
            <person name="Aono N."/>
            <person name="Aoyama T."/>
            <person name="Ambrose B.A."/>
            <person name="Ashton N.W."/>
            <person name="Axtell M.J."/>
            <person name="Barker E."/>
            <person name="Barker M.S."/>
            <person name="Bennetzen J.L."/>
            <person name="Bonawitz N.D."/>
            <person name="Chapple C."/>
            <person name="Cheng C."/>
            <person name="Correa L.G."/>
            <person name="Dacre M."/>
            <person name="DeBarry J."/>
            <person name="Dreyer I."/>
            <person name="Elias M."/>
            <person name="Engstrom E.M."/>
            <person name="Estelle M."/>
            <person name="Feng L."/>
            <person name="Finet C."/>
            <person name="Floyd S.K."/>
            <person name="Frommer W.B."/>
            <person name="Fujita T."/>
            <person name="Gramzow L."/>
            <person name="Gutensohn M."/>
            <person name="Harholt J."/>
            <person name="Hattori M."/>
            <person name="Heyl A."/>
            <person name="Hirai T."/>
            <person name="Hiwatashi Y."/>
            <person name="Ishikawa M."/>
            <person name="Iwata M."/>
            <person name="Karol K.G."/>
            <person name="Koehler B."/>
            <person name="Kolukisaoglu U."/>
            <person name="Kubo M."/>
            <person name="Kurata T."/>
            <person name="Lalonde S."/>
            <person name="Li K."/>
            <person name="Li Y."/>
            <person name="Litt A."/>
            <person name="Lyons E."/>
            <person name="Manning G."/>
            <person name="Maruyama T."/>
            <person name="Michael T.P."/>
            <person name="Mikami K."/>
            <person name="Miyazaki S."/>
            <person name="Morinaga S."/>
            <person name="Murata T."/>
            <person name="Mueller-Roeber B."/>
            <person name="Nelson D.R."/>
            <person name="Obara M."/>
            <person name="Oguri Y."/>
            <person name="Olmstead R.G."/>
            <person name="Onodera N."/>
            <person name="Petersen B.L."/>
            <person name="Pils B."/>
            <person name="Prigge M."/>
            <person name="Rensing S.A."/>
            <person name="Riano-Pachon D.M."/>
            <person name="Roberts A.W."/>
            <person name="Sato Y."/>
            <person name="Scheller H.V."/>
            <person name="Schulz B."/>
            <person name="Schulz C."/>
            <person name="Shakirov E.V."/>
            <person name="Shibagaki N."/>
            <person name="Shinohara N."/>
            <person name="Shippen D.E."/>
            <person name="Soerensen I."/>
            <person name="Sotooka R."/>
            <person name="Sugimoto N."/>
            <person name="Sugita M."/>
            <person name="Sumikawa N."/>
            <person name="Tanurdzic M."/>
            <person name="Theissen G."/>
            <person name="Ulvskov P."/>
            <person name="Wakazuki S."/>
            <person name="Weng J.K."/>
            <person name="Willats W.W."/>
            <person name="Wipf D."/>
            <person name="Wolf P.G."/>
            <person name="Yang L."/>
            <person name="Zimmer A.D."/>
            <person name="Zhu Q."/>
            <person name="Mitros T."/>
            <person name="Hellsten U."/>
            <person name="Loque D."/>
            <person name="Otillar R."/>
            <person name="Salamov A."/>
            <person name="Schmutz J."/>
            <person name="Shapiro H."/>
            <person name="Lindquist E."/>
            <person name="Lucas S."/>
            <person name="Rokhsar D."/>
            <person name="Grigoriev I.V."/>
        </authorList>
    </citation>
    <scope>NUCLEOTIDE SEQUENCE [LARGE SCALE GENOMIC DNA]</scope>
</reference>
<dbReference type="PANTHER" id="PTHR15750:SF2">
    <property type="entry name" value="VASOHIBIN"/>
    <property type="match status" value="1"/>
</dbReference>
<sequence length="105" mass="11779">QMIHSPQAIKCVEGVILAIYLTAGLQGVERLPVGFETEQDTKIHQHIILVVRNGKKFGAFGMSREADLAGREIEFDSFSSIVSDYKRAYEGHRHTIQKLWVGLPV</sequence>
<evidence type="ECO:0000313" key="2">
    <source>
        <dbReference type="EMBL" id="EFJ37010.1"/>
    </source>
</evidence>
<protein>
    <submittedName>
        <fullName evidence="2">Uncharacterized protein</fullName>
    </submittedName>
</protein>
<dbReference type="InterPro" id="IPR028131">
    <property type="entry name" value="VASH1"/>
</dbReference>
<dbReference type="OrthoDB" id="9974232at2759"/>
<dbReference type="KEGG" id="smo:SELMODRAFT_6937"/>
<dbReference type="AlphaFoldDB" id="D8QSW4"/>
<feature type="active site" evidence="1">
    <location>
        <position position="46"/>
    </location>
</feature>
<dbReference type="Pfam" id="PF14822">
    <property type="entry name" value="Vasohibin"/>
    <property type="match status" value="1"/>
</dbReference>
<dbReference type="HOGENOM" id="CLU_127917_0_0_1"/>
<feature type="non-terminal residue" evidence="2">
    <location>
        <position position="1"/>
    </location>
</feature>
<accession>D8QSW4</accession>
<dbReference type="Gramene" id="EFJ37010">
    <property type="protein sequence ID" value="EFJ37010"/>
    <property type="gene ID" value="SELMODRAFT_6937"/>
</dbReference>
<feature type="active site" evidence="1">
    <location>
        <position position="63"/>
    </location>
</feature>